<dbReference type="AlphaFoldDB" id="A0A8E0VMZ7"/>
<evidence type="ECO:0000313" key="4">
    <source>
        <dbReference type="Proteomes" id="UP000728185"/>
    </source>
</evidence>
<evidence type="ECO:0000256" key="1">
    <source>
        <dbReference type="SAM" id="MobiDB-lite"/>
    </source>
</evidence>
<dbReference type="OrthoDB" id="1022360at2759"/>
<dbReference type="Gene3D" id="3.90.810.10">
    <property type="entry name" value="CRIB domain"/>
    <property type="match status" value="1"/>
</dbReference>
<feature type="domain" description="CRIB" evidence="2">
    <location>
        <begin position="16"/>
        <end position="51"/>
    </location>
</feature>
<dbReference type="Proteomes" id="UP000728185">
    <property type="component" value="Unassembled WGS sequence"/>
</dbReference>
<proteinExistence type="predicted"/>
<dbReference type="Pfam" id="PF00786">
    <property type="entry name" value="PBD"/>
    <property type="match status" value="1"/>
</dbReference>
<protein>
    <recommendedName>
        <fullName evidence="2">CRIB domain-containing protein</fullName>
    </recommendedName>
</protein>
<feature type="compositionally biased region" description="Basic residues" evidence="1">
    <location>
        <begin position="112"/>
        <end position="129"/>
    </location>
</feature>
<dbReference type="InterPro" id="IPR000095">
    <property type="entry name" value="CRIB_dom"/>
</dbReference>
<feature type="compositionally biased region" description="Basic and acidic residues" evidence="1">
    <location>
        <begin position="88"/>
        <end position="103"/>
    </location>
</feature>
<keyword evidence="4" id="KW-1185">Reference proteome</keyword>
<dbReference type="EMBL" id="LUCM01002134">
    <property type="protein sequence ID" value="KAA0197790.1"/>
    <property type="molecule type" value="Genomic_DNA"/>
</dbReference>
<feature type="region of interest" description="Disordered" evidence="1">
    <location>
        <begin position="85"/>
        <end position="207"/>
    </location>
</feature>
<evidence type="ECO:0000259" key="2">
    <source>
        <dbReference type="SMART" id="SM00285"/>
    </source>
</evidence>
<gene>
    <name evidence="3" type="ORF">FBUS_06559</name>
</gene>
<feature type="compositionally biased region" description="Low complexity" evidence="1">
    <location>
        <begin position="139"/>
        <end position="169"/>
    </location>
</feature>
<feature type="compositionally biased region" description="Polar residues" evidence="1">
    <location>
        <begin position="170"/>
        <end position="189"/>
    </location>
</feature>
<name>A0A8E0VMZ7_9TREM</name>
<dbReference type="SMART" id="SM00285">
    <property type="entry name" value="PBD"/>
    <property type="match status" value="1"/>
</dbReference>
<comment type="caution">
    <text evidence="3">The sequence shown here is derived from an EMBL/GenBank/DDBJ whole genome shotgun (WGS) entry which is preliminary data.</text>
</comment>
<reference evidence="3" key="1">
    <citation type="submission" date="2019-05" db="EMBL/GenBank/DDBJ databases">
        <title>Annotation for the trematode Fasciolopsis buski.</title>
        <authorList>
            <person name="Choi Y.-J."/>
        </authorList>
    </citation>
    <scope>NUCLEOTIDE SEQUENCE</scope>
    <source>
        <strain evidence="3">HT</strain>
        <tissue evidence="3">Whole worm</tissue>
    </source>
</reference>
<dbReference type="InterPro" id="IPR036936">
    <property type="entry name" value="CRIB_dom_sf"/>
</dbReference>
<organism evidence="3 4">
    <name type="scientific">Fasciolopsis buskii</name>
    <dbReference type="NCBI Taxonomy" id="27845"/>
    <lineage>
        <taxon>Eukaryota</taxon>
        <taxon>Metazoa</taxon>
        <taxon>Spiralia</taxon>
        <taxon>Lophotrochozoa</taxon>
        <taxon>Platyhelminthes</taxon>
        <taxon>Trematoda</taxon>
        <taxon>Digenea</taxon>
        <taxon>Plagiorchiida</taxon>
        <taxon>Echinostomata</taxon>
        <taxon>Echinostomatoidea</taxon>
        <taxon>Fasciolidae</taxon>
        <taxon>Fasciolopsis</taxon>
    </lineage>
</organism>
<feature type="compositionally biased region" description="Polar residues" evidence="1">
    <location>
        <begin position="252"/>
        <end position="265"/>
    </location>
</feature>
<evidence type="ECO:0000313" key="3">
    <source>
        <dbReference type="EMBL" id="KAA0197790.1"/>
    </source>
</evidence>
<accession>A0A8E0VMZ7</accession>
<sequence length="672" mass="75998">MAATPRIRSKGGKVAITAPLGFEHRVHTRYDPVHGEYVGLPVQWKNVVAHAIDEKEVMNLEEVKRLKPNDNFDGNWSVRNGHYQLRRSASESHSRSKTRDSRENGNPTQWHTRSRSRHPSTGRTHHSHRYPSSYATLPTRMSSSGTRSRSQQPSPSHHSSATTARGSSRTPLTPQTYERVDSQATSPRNRSYGDENLPVRPAKMNGNETLIRTLSGRRTTSNNSSGYIEIVHQTSKASHSREYFGDYHRTNSVNRSESAKRNPTSGYIGPSPSHIRARSRQELISQPEVAGHFKSNDVNNITVEVKPRARKTRSDGIYENSTNLPLTPPSGRRYRDPPNGRFCLRDPDTVDEYLGNSGRITAPPPGIDQHNENEPAKDRVQAVKKLVDNKPENIHASESHVRWLTTHTFNSKFKTKTPCNQFQIIVRSPSRRDRSSSRREGQIVEICTTHDSVSSHNNKSNKDSHRAKLKRSNTDYSLFRLKQLEWPNQLTTSQTVSRFRGLDLASSQELPVIRYNVKSTMDQYDFSISSGRAESLGQLRLAAPATGSSALPPRSAPTPIFTTTIQRPVQASAGIQHSPSTSPWKTRMNELYLTNSGHVTAPKQIPLQLLQHELQEKLDHPFAYNNRDQYQFHADDSADLPHLRPYQVHHRLSSEQVGFWFCLTTGVCFYVI</sequence>
<feature type="region of interest" description="Disordered" evidence="1">
    <location>
        <begin position="318"/>
        <end position="341"/>
    </location>
</feature>
<feature type="region of interest" description="Disordered" evidence="1">
    <location>
        <begin position="252"/>
        <end position="273"/>
    </location>
</feature>